<proteinExistence type="predicted"/>
<evidence type="ECO:0008006" key="3">
    <source>
        <dbReference type="Google" id="ProtNLM"/>
    </source>
</evidence>
<comment type="caution">
    <text evidence="1">The sequence shown here is derived from an EMBL/GenBank/DDBJ whole genome shotgun (WGS) entry which is preliminary data.</text>
</comment>
<protein>
    <recommendedName>
        <fullName evidence="3">Nucleotidyl transferase AbiEii/AbiGii toxin family protein</fullName>
    </recommendedName>
</protein>
<dbReference type="Gene3D" id="3.10.450.620">
    <property type="entry name" value="JHP933, nucleotidyltransferase-like core domain"/>
    <property type="match status" value="1"/>
</dbReference>
<organism evidence="1 2">
    <name type="scientific">Methanimicrococcus hacksteinii</name>
    <dbReference type="NCBI Taxonomy" id="3028293"/>
    <lineage>
        <taxon>Archaea</taxon>
        <taxon>Methanobacteriati</taxon>
        <taxon>Methanobacteriota</taxon>
        <taxon>Stenosarchaea group</taxon>
        <taxon>Methanomicrobia</taxon>
        <taxon>Methanosarcinales</taxon>
        <taxon>Methanosarcinaceae</taxon>
        <taxon>Methanimicrococcus</taxon>
    </lineage>
</organism>
<accession>A0ABU3VPJ1</accession>
<dbReference type="EMBL" id="JAWDKC010000015">
    <property type="protein sequence ID" value="MDV0445332.1"/>
    <property type="molecule type" value="Genomic_DNA"/>
</dbReference>
<dbReference type="Pfam" id="PF08843">
    <property type="entry name" value="AbiEii"/>
    <property type="match status" value="1"/>
</dbReference>
<reference evidence="1 2" key="1">
    <citation type="submission" date="2023-06" db="EMBL/GenBank/DDBJ databases">
        <title>Genome sequence of Methanimicrococcus sp. At1.</title>
        <authorList>
            <person name="Protasov E."/>
            <person name="Platt K."/>
            <person name="Poehlein A."/>
            <person name="Daniel R."/>
            <person name="Brune A."/>
        </authorList>
    </citation>
    <scope>NUCLEOTIDE SEQUENCE [LARGE SCALE GENOMIC DNA]</scope>
    <source>
        <strain evidence="1 2">At1</strain>
    </source>
</reference>
<dbReference type="Proteomes" id="UP001272052">
    <property type="component" value="Unassembled WGS sequence"/>
</dbReference>
<evidence type="ECO:0000313" key="2">
    <source>
        <dbReference type="Proteomes" id="UP001272052"/>
    </source>
</evidence>
<evidence type="ECO:0000313" key="1">
    <source>
        <dbReference type="EMBL" id="MDV0445332.1"/>
    </source>
</evidence>
<dbReference type="InterPro" id="IPR014942">
    <property type="entry name" value="AbiEii"/>
</dbReference>
<name>A0ABU3VPJ1_9EURY</name>
<gene>
    <name evidence="1" type="ORF">MmiAt1_09060</name>
</gene>
<sequence length="337" mass="39559">MNNIARQTPRNREYLFLNTSKQMGIPEAIIEKDFWVCWILDYLFHRSQWKEDLAFKGGTSLSKSYDLIHRFSEDVDLILNCRVLGYSVKDSETFPSRTKQDFFNKKAVFETQAFLKEHFVPAIKKEILSELKGSAAFSIDENDPNTVIFTYPKSFSDSSILPWIRLEVGTLAAWTPSEKKMITPYAAKYYPESFQSNQYTEILTVSPERTFWEKITILHQEAHRPENKIFPRRYSRHYYDIYCMLKTDVKGDALNNPELLRKVVSFKDRYYPCGWANYKDAKVGTIKLMPSDHNFKKLEEDYKNMQSMIFGDKPSFTEIMDSIKNFENELNNSESAV</sequence>
<keyword evidence="2" id="KW-1185">Reference proteome</keyword>
<dbReference type="RefSeq" id="WP_318785753.1">
    <property type="nucleotide sequence ID" value="NZ_JAWDKC010000015.1"/>
</dbReference>